<dbReference type="SUPFAM" id="SSF53850">
    <property type="entry name" value="Periplasmic binding protein-like II"/>
    <property type="match status" value="1"/>
</dbReference>
<keyword evidence="4" id="KW-1185">Reference proteome</keyword>
<keyword evidence="1" id="KW-0732">Signal</keyword>
<evidence type="ECO:0000256" key="1">
    <source>
        <dbReference type="ARBA" id="ARBA00022729"/>
    </source>
</evidence>
<dbReference type="Gene3D" id="3.40.190.10">
    <property type="entry name" value="Periplasmic binding protein-like II"/>
    <property type="match status" value="2"/>
</dbReference>
<dbReference type="STRING" id="1867952.MTBPR1_150017"/>
<feature type="domain" description="Solute-binding protein family 3/N-terminal" evidence="2">
    <location>
        <begin position="45"/>
        <end position="255"/>
    </location>
</feature>
<sequence length="262" mass="28957">MRAGKTLPIGLFFVMFCLVAGMVPVKAQNVTIALNSWCPHVCVPQVDSNRLGYTTEIIEKSLVDAGYSINYVKAPWATIVKMARDGKVDIVGSAYKQELPTMLFVEMPSGMAVERVFSLKSNPWSFKGVSSLSQISKIGTIEGADYNNPELMDYLKKAENVAVFSGHEIVKQHLTQLMRQRIEAFIGDEFVTLWNAKKLSSTLEVKSSPPVSGLAPLYVAVSPSHPEHKKLLKIINDGITASMKTGEFAKVLGTYNLTPWWE</sequence>
<dbReference type="PANTHER" id="PTHR35936">
    <property type="entry name" value="MEMBRANE-BOUND LYTIC MUREIN TRANSGLYCOSYLASE F"/>
    <property type="match status" value="1"/>
</dbReference>
<name>A0A1C3RFB1_9PROT</name>
<evidence type="ECO:0000313" key="3">
    <source>
        <dbReference type="EMBL" id="SCA55970.1"/>
    </source>
</evidence>
<evidence type="ECO:0000313" key="4">
    <source>
        <dbReference type="Proteomes" id="UP000231658"/>
    </source>
</evidence>
<reference evidence="3 4" key="1">
    <citation type="submission" date="2016-07" db="EMBL/GenBank/DDBJ databases">
        <authorList>
            <person name="Lefevre C.T."/>
        </authorList>
    </citation>
    <scope>NUCLEOTIDE SEQUENCE [LARGE SCALE GENOMIC DNA]</scope>
    <source>
        <strain evidence="3">PR1</strain>
    </source>
</reference>
<protein>
    <recommendedName>
        <fullName evidence="2">Solute-binding protein family 3/N-terminal domain-containing protein</fullName>
    </recommendedName>
</protein>
<gene>
    <name evidence="3" type="ORF">MTBPR1_150017</name>
</gene>
<dbReference type="RefSeq" id="WP_069186662.1">
    <property type="nucleotide sequence ID" value="NZ_FLYE01000007.1"/>
</dbReference>
<dbReference type="AlphaFoldDB" id="A0A1C3RFB1"/>
<organism evidence="3 4">
    <name type="scientific">Candidatus Terasakiella magnetica</name>
    <dbReference type="NCBI Taxonomy" id="1867952"/>
    <lineage>
        <taxon>Bacteria</taxon>
        <taxon>Pseudomonadati</taxon>
        <taxon>Pseudomonadota</taxon>
        <taxon>Alphaproteobacteria</taxon>
        <taxon>Rhodospirillales</taxon>
        <taxon>Terasakiellaceae</taxon>
        <taxon>Terasakiella</taxon>
    </lineage>
</organism>
<dbReference type="Pfam" id="PF00497">
    <property type="entry name" value="SBP_bac_3"/>
    <property type="match status" value="1"/>
</dbReference>
<evidence type="ECO:0000259" key="2">
    <source>
        <dbReference type="Pfam" id="PF00497"/>
    </source>
</evidence>
<dbReference type="Proteomes" id="UP000231658">
    <property type="component" value="Unassembled WGS sequence"/>
</dbReference>
<dbReference type="PANTHER" id="PTHR35936:SF25">
    <property type="entry name" value="ABC TRANSPORTER SUBSTRATE-BINDING PROTEIN"/>
    <property type="match status" value="1"/>
</dbReference>
<accession>A0A1C3RFB1</accession>
<dbReference type="InterPro" id="IPR001638">
    <property type="entry name" value="Solute-binding_3/MltF_N"/>
</dbReference>
<dbReference type="EMBL" id="FLYE01000007">
    <property type="protein sequence ID" value="SCA55970.1"/>
    <property type="molecule type" value="Genomic_DNA"/>
</dbReference>
<proteinExistence type="predicted"/>